<dbReference type="AlphaFoldDB" id="A0A6M0RA34"/>
<dbReference type="CDD" id="cd00093">
    <property type="entry name" value="HTH_XRE"/>
    <property type="match status" value="1"/>
</dbReference>
<dbReference type="EMBL" id="SXDP01000002">
    <property type="protein sequence ID" value="NEZ46530.1"/>
    <property type="molecule type" value="Genomic_DNA"/>
</dbReference>
<evidence type="ECO:0000313" key="3">
    <source>
        <dbReference type="Proteomes" id="UP000473885"/>
    </source>
</evidence>
<dbReference type="Pfam" id="PF13443">
    <property type="entry name" value="HTH_26"/>
    <property type="match status" value="1"/>
</dbReference>
<sequence length="155" mass="17633">MNKTQKLKNIILSKYSSIREFSRIVNIPSTTLTSALDKDIGGMAVDRIIKICDALNIDIKTFEPINNIEQINTLSKEEKVHIEDLRKLNDLGKKKVITYTQDLLDNPKFATTNDETCASLVAEDRSPYLVACHDDDLSDEEKNTMNNKINEFLNK</sequence>
<dbReference type="RefSeq" id="WP_163248764.1">
    <property type="nucleotide sequence ID" value="NZ_SXDP01000002.1"/>
</dbReference>
<protein>
    <submittedName>
        <fullName evidence="2">XRE family transcriptional regulator</fullName>
    </submittedName>
</protein>
<proteinExistence type="predicted"/>
<name>A0A6M0RA34_9CLOT</name>
<reference evidence="2 3" key="1">
    <citation type="submission" date="2019-04" db="EMBL/GenBank/DDBJ databases">
        <title>Genome sequencing of Clostridium botulinum Groups I-IV and Clostridium butyricum.</title>
        <authorList>
            <person name="Brunt J."/>
            <person name="Van Vliet A.H.M."/>
            <person name="Stringer S.C."/>
            <person name="Carter A.T."/>
            <person name="Peck M.W."/>
        </authorList>
    </citation>
    <scope>NUCLEOTIDE SEQUENCE [LARGE SCALE GENOMIC DNA]</scope>
    <source>
        <strain evidence="2 3">IFR 18/094</strain>
    </source>
</reference>
<evidence type="ECO:0000313" key="2">
    <source>
        <dbReference type="EMBL" id="NEZ46530.1"/>
    </source>
</evidence>
<evidence type="ECO:0000259" key="1">
    <source>
        <dbReference type="Pfam" id="PF13443"/>
    </source>
</evidence>
<gene>
    <name evidence="2" type="ORF">FDF74_04780</name>
</gene>
<accession>A0A6M0RA34</accession>
<keyword evidence="3" id="KW-1185">Reference proteome</keyword>
<organism evidence="2 3">
    <name type="scientific">Clostridium niameyense</name>
    <dbReference type="NCBI Taxonomy" id="1622073"/>
    <lineage>
        <taxon>Bacteria</taxon>
        <taxon>Bacillati</taxon>
        <taxon>Bacillota</taxon>
        <taxon>Clostridia</taxon>
        <taxon>Eubacteriales</taxon>
        <taxon>Clostridiaceae</taxon>
        <taxon>Clostridium</taxon>
    </lineage>
</organism>
<dbReference type="InterPro" id="IPR001387">
    <property type="entry name" value="Cro/C1-type_HTH"/>
</dbReference>
<dbReference type="Proteomes" id="UP000473885">
    <property type="component" value="Unassembled WGS sequence"/>
</dbReference>
<comment type="caution">
    <text evidence="2">The sequence shown here is derived from an EMBL/GenBank/DDBJ whole genome shotgun (WGS) entry which is preliminary data.</text>
</comment>
<feature type="domain" description="HTH cro/C1-type" evidence="1">
    <location>
        <begin position="6"/>
        <end position="60"/>
    </location>
</feature>